<gene>
    <name evidence="17" type="primary">PIAS3</name>
    <name evidence="17" type="ORF">Bhyg_07774</name>
</gene>
<dbReference type="Proteomes" id="UP001151699">
    <property type="component" value="Chromosome B"/>
</dbReference>
<comment type="subcellular location">
    <subcellularLocation>
        <location evidence="1">Nucleus</location>
    </subcellularLocation>
</comment>
<dbReference type="PANTHER" id="PTHR10782:SF94">
    <property type="entry name" value="SUPPRESSOR OF VARIEGATION 2-10, ISOFORM I"/>
    <property type="match status" value="1"/>
</dbReference>
<feature type="region of interest" description="Disordered" evidence="13">
    <location>
        <begin position="1"/>
        <end position="20"/>
    </location>
</feature>
<dbReference type="Pfam" id="PF14324">
    <property type="entry name" value="PINIT"/>
    <property type="match status" value="1"/>
</dbReference>
<dbReference type="EMBL" id="WJQU01000002">
    <property type="protein sequence ID" value="KAJ6642820.1"/>
    <property type="molecule type" value="Genomic_DNA"/>
</dbReference>
<keyword evidence="5" id="KW-0479">Metal-binding</keyword>
<evidence type="ECO:0000256" key="11">
    <source>
        <dbReference type="PROSITE-ProRule" id="PRU00309"/>
    </source>
</evidence>
<sequence>MRQTRSQTRTKSVADNNGNSAKSLEYNELKAIIDSFNNKELSDLVGIQTVHNQVASSVLRQRALLLLDTSFPSTRRKIREIDNSRKVLTQPPTPQMYHHHQDVNMVLSQGNGATNHPNGTNNGVVVYNQNTPQHNQTQNSITLKKLAFFEVMGTLLKPTMLMASNNQRVQEGTYYFQLTPQQANEISLNRDTRNVSKPEFLVQVQLRFCSLESAPSFEQQDDYFPPNIVVKVNNKMCALPNPIPTNKPNAEPKRPPRPVNITPNVKISPTTTNQISVSWCSDYNRSYVVSVYLVKKLSSAHLLNGMKMEQKIQPSDATRAMIKDKLNEDADCEIATTTLNVTLVCPLGKMKMKTPCRASTCSHFQCFDAETYLQMNEKKPTWNCPVCDKPAPYEKLVIDAYFQEVLSSADTNEIQLNKDGSWSTHVVGNDAQSLDTPHKKYQSVDISDDTVPEVDLTQSDSDDDVPIKRNQPPPKQIASNSTTVNAAAAPRTNDMSIISLDSPTPPSSPVNNMSSNAYVDTPPSHMINTNSGVSSTTQNNWTSPSLNSLANNHNLLPSSPLLQDPLGGVYNDFYHQRQLLQNNSPIMYPYPSADDENRIGKQNEHDKMPVYCSVPNYNTKGTYDKHRFPADSQLKQNWTNATKAHHLQDSRSGRICRRHFEDKDLLLESEY</sequence>
<dbReference type="PANTHER" id="PTHR10782">
    <property type="entry name" value="ZINC FINGER MIZ DOMAIN-CONTAINING PROTEIN"/>
    <property type="match status" value="1"/>
</dbReference>
<dbReference type="InterPro" id="IPR013083">
    <property type="entry name" value="Znf_RING/FYVE/PHD"/>
</dbReference>
<dbReference type="SUPFAM" id="SSF57716">
    <property type="entry name" value="Glucocorticoid receptor-like (DNA-binding domain)"/>
    <property type="match status" value="1"/>
</dbReference>
<dbReference type="Pfam" id="PF05485">
    <property type="entry name" value="THAP"/>
    <property type="match status" value="1"/>
</dbReference>
<feature type="domain" description="THAP-type" evidence="14">
    <location>
        <begin position="608"/>
        <end position="671"/>
    </location>
</feature>
<dbReference type="Pfam" id="PF02891">
    <property type="entry name" value="zf-MIZ"/>
    <property type="match status" value="1"/>
</dbReference>
<reference evidence="17" key="1">
    <citation type="submission" date="2022-07" db="EMBL/GenBank/DDBJ databases">
        <authorList>
            <person name="Trinca V."/>
            <person name="Uliana J.V.C."/>
            <person name="Torres T.T."/>
            <person name="Ward R.J."/>
            <person name="Monesi N."/>
        </authorList>
    </citation>
    <scope>NUCLEOTIDE SEQUENCE</scope>
    <source>
        <strain evidence="17">HSMRA1968</strain>
        <tissue evidence="17">Whole embryos</tissue>
    </source>
</reference>
<accession>A0A9Q0S458</accession>
<evidence type="ECO:0000256" key="2">
    <source>
        <dbReference type="ARBA" id="ARBA00004718"/>
    </source>
</evidence>
<evidence type="ECO:0000313" key="18">
    <source>
        <dbReference type="Proteomes" id="UP001151699"/>
    </source>
</evidence>
<dbReference type="InterPro" id="IPR006612">
    <property type="entry name" value="THAP_Znf"/>
</dbReference>
<dbReference type="InterPro" id="IPR038654">
    <property type="entry name" value="PINIT_sf"/>
</dbReference>
<dbReference type="Gene3D" id="6.20.210.20">
    <property type="entry name" value="THAP domain"/>
    <property type="match status" value="1"/>
</dbReference>
<organism evidence="17 18">
    <name type="scientific">Pseudolycoriella hygida</name>
    <dbReference type="NCBI Taxonomy" id="35572"/>
    <lineage>
        <taxon>Eukaryota</taxon>
        <taxon>Metazoa</taxon>
        <taxon>Ecdysozoa</taxon>
        <taxon>Arthropoda</taxon>
        <taxon>Hexapoda</taxon>
        <taxon>Insecta</taxon>
        <taxon>Pterygota</taxon>
        <taxon>Neoptera</taxon>
        <taxon>Endopterygota</taxon>
        <taxon>Diptera</taxon>
        <taxon>Nematocera</taxon>
        <taxon>Sciaroidea</taxon>
        <taxon>Sciaridae</taxon>
        <taxon>Pseudolycoriella</taxon>
    </lineage>
</organism>
<keyword evidence="4" id="KW-0808">Transferase</keyword>
<keyword evidence="9 11" id="KW-0238">DNA-binding</keyword>
<evidence type="ECO:0000259" key="16">
    <source>
        <dbReference type="PROSITE" id="PS51466"/>
    </source>
</evidence>
<evidence type="ECO:0000313" key="17">
    <source>
        <dbReference type="EMBL" id="KAJ6642820.1"/>
    </source>
</evidence>
<comment type="similarity">
    <text evidence="3">Belongs to the PIAS family.</text>
</comment>
<dbReference type="GO" id="GO:0000785">
    <property type="term" value="C:chromatin"/>
    <property type="evidence" value="ECO:0007669"/>
    <property type="project" value="TreeGrafter"/>
</dbReference>
<comment type="pathway">
    <text evidence="2">Protein modification; protein sumoylation.</text>
</comment>
<feature type="region of interest" description="Disordered" evidence="13">
    <location>
        <begin position="243"/>
        <end position="266"/>
    </location>
</feature>
<evidence type="ECO:0000259" key="15">
    <source>
        <dbReference type="PROSITE" id="PS51044"/>
    </source>
</evidence>
<dbReference type="FunFam" id="2.60.120.780:FF:000001">
    <property type="entry name" value="E3 SUMO-protein ligase PIAS2 isoform X1"/>
    <property type="match status" value="1"/>
</dbReference>
<dbReference type="AlphaFoldDB" id="A0A9Q0S458"/>
<dbReference type="GO" id="GO:0003712">
    <property type="term" value="F:transcription coregulator activity"/>
    <property type="evidence" value="ECO:0007669"/>
    <property type="project" value="TreeGrafter"/>
</dbReference>
<evidence type="ECO:0000256" key="1">
    <source>
        <dbReference type="ARBA" id="ARBA00004123"/>
    </source>
</evidence>
<dbReference type="Gene3D" id="3.30.40.10">
    <property type="entry name" value="Zinc/RING finger domain, C3HC4 (zinc finger)"/>
    <property type="match status" value="1"/>
</dbReference>
<dbReference type="PROSITE" id="PS51044">
    <property type="entry name" value="ZF_SP_RING"/>
    <property type="match status" value="1"/>
</dbReference>
<keyword evidence="17" id="KW-0436">Ligase</keyword>
<feature type="domain" description="PINIT" evidence="16">
    <location>
        <begin position="128"/>
        <end position="297"/>
    </location>
</feature>
<dbReference type="CDD" id="cd16790">
    <property type="entry name" value="SP-RING_PIAS"/>
    <property type="match status" value="1"/>
</dbReference>
<evidence type="ECO:0000256" key="9">
    <source>
        <dbReference type="ARBA" id="ARBA00023125"/>
    </source>
</evidence>
<dbReference type="PROSITE" id="PS51466">
    <property type="entry name" value="PINIT"/>
    <property type="match status" value="1"/>
</dbReference>
<dbReference type="FunFam" id="3.30.40.10:FF:000247">
    <property type="entry name" value="Uncharacterized protein, isoform B"/>
    <property type="match status" value="1"/>
</dbReference>
<dbReference type="OrthoDB" id="10263264at2759"/>
<dbReference type="GO" id="GO:0016874">
    <property type="term" value="F:ligase activity"/>
    <property type="evidence" value="ECO:0007669"/>
    <property type="project" value="UniProtKB-KW"/>
</dbReference>
<feature type="domain" description="SP-RING-type" evidence="15">
    <location>
        <begin position="330"/>
        <end position="411"/>
    </location>
</feature>
<dbReference type="GO" id="GO:0006357">
    <property type="term" value="P:regulation of transcription by RNA polymerase II"/>
    <property type="evidence" value="ECO:0007669"/>
    <property type="project" value="TreeGrafter"/>
</dbReference>
<feature type="region of interest" description="Disordered" evidence="13">
    <location>
        <begin position="427"/>
        <end position="486"/>
    </location>
</feature>
<dbReference type="InterPro" id="IPR038441">
    <property type="entry name" value="THAP_Znf_sf"/>
</dbReference>
<dbReference type="InterPro" id="IPR023321">
    <property type="entry name" value="PINIT"/>
</dbReference>
<evidence type="ECO:0000256" key="8">
    <source>
        <dbReference type="ARBA" id="ARBA00022833"/>
    </source>
</evidence>
<keyword evidence="10" id="KW-0539">Nucleus</keyword>
<evidence type="ECO:0000256" key="12">
    <source>
        <dbReference type="PROSITE-ProRule" id="PRU00452"/>
    </source>
</evidence>
<keyword evidence="18" id="KW-1185">Reference proteome</keyword>
<dbReference type="Gene3D" id="2.60.120.780">
    <property type="entry name" value="PINIT domain"/>
    <property type="match status" value="1"/>
</dbReference>
<dbReference type="GO" id="GO:0097240">
    <property type="term" value="P:chromosome attachment to the nuclear envelope"/>
    <property type="evidence" value="ECO:0007669"/>
    <property type="project" value="UniProtKB-ARBA"/>
</dbReference>
<keyword evidence="8" id="KW-0862">Zinc</keyword>
<evidence type="ECO:0000256" key="4">
    <source>
        <dbReference type="ARBA" id="ARBA00022679"/>
    </source>
</evidence>
<dbReference type="PROSITE" id="PS50950">
    <property type="entry name" value="ZF_THAP"/>
    <property type="match status" value="1"/>
</dbReference>
<dbReference type="InterPro" id="IPR004181">
    <property type="entry name" value="Znf_MIZ"/>
</dbReference>
<evidence type="ECO:0000256" key="10">
    <source>
        <dbReference type="ARBA" id="ARBA00023242"/>
    </source>
</evidence>
<evidence type="ECO:0000259" key="14">
    <source>
        <dbReference type="PROSITE" id="PS50950"/>
    </source>
</evidence>
<dbReference type="GO" id="GO:0061665">
    <property type="term" value="F:SUMO ligase activity"/>
    <property type="evidence" value="ECO:0007669"/>
    <property type="project" value="TreeGrafter"/>
</dbReference>
<evidence type="ECO:0000256" key="6">
    <source>
        <dbReference type="ARBA" id="ARBA00022771"/>
    </source>
</evidence>
<evidence type="ECO:0000256" key="7">
    <source>
        <dbReference type="ARBA" id="ARBA00022786"/>
    </source>
</evidence>
<evidence type="ECO:0000256" key="5">
    <source>
        <dbReference type="ARBA" id="ARBA00022723"/>
    </source>
</evidence>
<comment type="caution">
    <text evidence="17">The sequence shown here is derived from an EMBL/GenBank/DDBJ whole genome shotgun (WGS) entry which is preliminary data.</text>
</comment>
<dbReference type="GO" id="GO:0016925">
    <property type="term" value="P:protein sumoylation"/>
    <property type="evidence" value="ECO:0007669"/>
    <property type="project" value="TreeGrafter"/>
</dbReference>
<keyword evidence="6 12" id="KW-0863">Zinc-finger</keyword>
<dbReference type="GO" id="GO:0005634">
    <property type="term" value="C:nucleus"/>
    <property type="evidence" value="ECO:0007669"/>
    <property type="project" value="UniProtKB-SubCell"/>
</dbReference>
<evidence type="ECO:0000256" key="3">
    <source>
        <dbReference type="ARBA" id="ARBA00005383"/>
    </source>
</evidence>
<name>A0A9Q0S458_9DIPT</name>
<protein>
    <submittedName>
        <fullName evidence="17">E3 SUMO-protein ligase PIAS3</fullName>
    </submittedName>
</protein>
<dbReference type="GO" id="GO:0003677">
    <property type="term" value="F:DNA binding"/>
    <property type="evidence" value="ECO:0007669"/>
    <property type="project" value="UniProtKB-UniRule"/>
</dbReference>
<evidence type="ECO:0000256" key="13">
    <source>
        <dbReference type="SAM" id="MobiDB-lite"/>
    </source>
</evidence>
<dbReference type="GO" id="GO:0008270">
    <property type="term" value="F:zinc ion binding"/>
    <property type="evidence" value="ECO:0007669"/>
    <property type="project" value="UniProtKB-KW"/>
</dbReference>
<proteinExistence type="inferred from homology"/>
<keyword evidence="7" id="KW-0833">Ubl conjugation pathway</keyword>